<dbReference type="EMBL" id="MT144008">
    <property type="protein sequence ID" value="QJA46349.1"/>
    <property type="molecule type" value="Genomic_DNA"/>
</dbReference>
<sequence>MRLKIISGGHSTDTEIINEETGEPLKNVKSITWQIATGQMAEVTLELMKIPVELIGETKEIS</sequence>
<evidence type="ECO:0000313" key="3">
    <source>
        <dbReference type="EMBL" id="QJH95656.1"/>
    </source>
</evidence>
<dbReference type="EMBL" id="MT142637">
    <property type="protein sequence ID" value="QJA86478.1"/>
    <property type="molecule type" value="Genomic_DNA"/>
</dbReference>
<gene>
    <name evidence="2" type="ORF">MM415B02076_0009</name>
    <name evidence="1" type="ORF">TM448A00389_0012</name>
    <name evidence="3" type="ORF">TM448B00492_0015</name>
</gene>
<evidence type="ECO:0000313" key="2">
    <source>
        <dbReference type="EMBL" id="QJA86478.1"/>
    </source>
</evidence>
<accession>A0A6H1ZFV9</accession>
<proteinExistence type="predicted"/>
<dbReference type="AlphaFoldDB" id="A0A6H1ZFV9"/>
<evidence type="ECO:0000313" key="1">
    <source>
        <dbReference type="EMBL" id="QJA46349.1"/>
    </source>
</evidence>
<name>A0A6H1ZFV9_9ZZZZ</name>
<organism evidence="1">
    <name type="scientific">viral metagenome</name>
    <dbReference type="NCBI Taxonomy" id="1070528"/>
    <lineage>
        <taxon>unclassified sequences</taxon>
        <taxon>metagenomes</taxon>
        <taxon>organismal metagenomes</taxon>
    </lineage>
</organism>
<reference evidence="1" key="1">
    <citation type="submission" date="2020-03" db="EMBL/GenBank/DDBJ databases">
        <title>The deep terrestrial virosphere.</title>
        <authorList>
            <person name="Holmfeldt K."/>
            <person name="Nilsson E."/>
            <person name="Simone D."/>
            <person name="Lopez-Fernandez M."/>
            <person name="Wu X."/>
            <person name="de Brujin I."/>
            <person name="Lundin D."/>
            <person name="Andersson A."/>
            <person name="Bertilsson S."/>
            <person name="Dopson M."/>
        </authorList>
    </citation>
    <scope>NUCLEOTIDE SEQUENCE</scope>
    <source>
        <strain evidence="2">MM415B02076</strain>
        <strain evidence="1">TM448A00389</strain>
        <strain evidence="3">TM448B00492</strain>
    </source>
</reference>
<dbReference type="EMBL" id="MT144625">
    <property type="protein sequence ID" value="QJH95656.1"/>
    <property type="molecule type" value="Genomic_DNA"/>
</dbReference>
<protein>
    <submittedName>
        <fullName evidence="1">Uncharacterized protein</fullName>
    </submittedName>
</protein>